<evidence type="ECO:0000313" key="6">
    <source>
        <dbReference type="EMBL" id="TQL39811.1"/>
    </source>
</evidence>
<dbReference type="GO" id="GO:0004497">
    <property type="term" value="F:monooxygenase activity"/>
    <property type="evidence" value="ECO:0007669"/>
    <property type="project" value="UniProtKB-ARBA"/>
</dbReference>
<reference evidence="6 7" key="1">
    <citation type="submission" date="2019-06" db="EMBL/GenBank/DDBJ databases">
        <title>Sequencing the genomes of 1000 actinobacteria strains.</title>
        <authorList>
            <person name="Klenk H.-P."/>
        </authorList>
    </citation>
    <scope>NUCLEOTIDE SEQUENCE [LARGE SCALE GENOMIC DNA]</scope>
    <source>
        <strain evidence="6 7">DSM 44819</strain>
    </source>
</reference>
<dbReference type="Proteomes" id="UP000315983">
    <property type="component" value="Unassembled WGS sequence"/>
</dbReference>
<dbReference type="PANTHER" id="PTHR21496">
    <property type="entry name" value="FERREDOXIN-RELATED"/>
    <property type="match status" value="1"/>
</dbReference>
<gene>
    <name evidence="6" type="ORF">FB564_5084</name>
</gene>
<comment type="caution">
    <text evidence="6">The sequence shown here is derived from an EMBL/GenBank/DDBJ whole genome shotgun (WGS) entry which is preliminary data.</text>
</comment>
<evidence type="ECO:0000256" key="1">
    <source>
        <dbReference type="ARBA" id="ARBA00022714"/>
    </source>
</evidence>
<dbReference type="PANTHER" id="PTHR21496:SF23">
    <property type="entry name" value="3-PHENYLPROPIONATE_CINNAMIC ACID DIOXYGENASE FERREDOXIN SUBUNIT"/>
    <property type="match status" value="1"/>
</dbReference>
<evidence type="ECO:0000259" key="5">
    <source>
        <dbReference type="PROSITE" id="PS51296"/>
    </source>
</evidence>
<keyword evidence="4" id="KW-0411">Iron-sulfur</keyword>
<evidence type="ECO:0000256" key="4">
    <source>
        <dbReference type="ARBA" id="ARBA00023014"/>
    </source>
</evidence>
<dbReference type="EMBL" id="VFOL01000001">
    <property type="protein sequence ID" value="TQL39811.1"/>
    <property type="molecule type" value="Genomic_DNA"/>
</dbReference>
<dbReference type="GO" id="GO:0016705">
    <property type="term" value="F:oxidoreductase activity, acting on paired donors, with incorporation or reduction of molecular oxygen"/>
    <property type="evidence" value="ECO:0007669"/>
    <property type="project" value="UniProtKB-ARBA"/>
</dbReference>
<organism evidence="6 7">
    <name type="scientific">Salinispora arenicola</name>
    <dbReference type="NCBI Taxonomy" id="168697"/>
    <lineage>
        <taxon>Bacteria</taxon>
        <taxon>Bacillati</taxon>
        <taxon>Actinomycetota</taxon>
        <taxon>Actinomycetes</taxon>
        <taxon>Micromonosporales</taxon>
        <taxon>Micromonosporaceae</taxon>
        <taxon>Salinispora</taxon>
    </lineage>
</organism>
<feature type="domain" description="Rieske" evidence="5">
    <location>
        <begin position="17"/>
        <end position="112"/>
    </location>
</feature>
<dbReference type="SUPFAM" id="SSF50022">
    <property type="entry name" value="ISP domain"/>
    <property type="match status" value="1"/>
</dbReference>
<keyword evidence="6" id="KW-0223">Dioxygenase</keyword>
<dbReference type="AlphaFoldDB" id="A0A542XVE1"/>
<dbReference type="RefSeq" id="WP_018796310.1">
    <property type="nucleotide sequence ID" value="NZ_BOQM01000001.1"/>
</dbReference>
<evidence type="ECO:0000256" key="2">
    <source>
        <dbReference type="ARBA" id="ARBA00022723"/>
    </source>
</evidence>
<dbReference type="PROSITE" id="PS51296">
    <property type="entry name" value="RIESKE"/>
    <property type="match status" value="1"/>
</dbReference>
<proteinExistence type="predicted"/>
<dbReference type="GO" id="GO:0051213">
    <property type="term" value="F:dioxygenase activity"/>
    <property type="evidence" value="ECO:0007669"/>
    <property type="project" value="UniProtKB-KW"/>
</dbReference>
<name>A0A542XVE1_SALAC</name>
<keyword evidence="3" id="KW-0408">Iron</keyword>
<sequence length="119" mass="12933">MFVLKEGFARMLTSKAIRVCALSDLEDQTPFAVEVGDLPIVLVRDGNEVHALRDQCSHAQVPLSEGKIVREGIECWLHGACFDLRTGTPTSPPAVEPVAVYTVRVEGDDVFVDPGTTSH</sequence>
<keyword evidence="1" id="KW-0001">2Fe-2S</keyword>
<dbReference type="InterPro" id="IPR017941">
    <property type="entry name" value="Rieske_2Fe-2S"/>
</dbReference>
<evidence type="ECO:0000256" key="3">
    <source>
        <dbReference type="ARBA" id="ARBA00023004"/>
    </source>
</evidence>
<dbReference type="GO" id="GO:0051537">
    <property type="term" value="F:2 iron, 2 sulfur cluster binding"/>
    <property type="evidence" value="ECO:0007669"/>
    <property type="project" value="UniProtKB-KW"/>
</dbReference>
<accession>A0A542XVE1</accession>
<dbReference type="InterPro" id="IPR036922">
    <property type="entry name" value="Rieske_2Fe-2S_sf"/>
</dbReference>
<evidence type="ECO:0000313" key="7">
    <source>
        <dbReference type="Proteomes" id="UP000315983"/>
    </source>
</evidence>
<dbReference type="GeneID" id="93774192"/>
<dbReference type="Pfam" id="PF00355">
    <property type="entry name" value="Rieske"/>
    <property type="match status" value="1"/>
</dbReference>
<keyword evidence="6" id="KW-0560">Oxidoreductase</keyword>
<protein>
    <submittedName>
        <fullName evidence="6">3-phenylpropionate/trans-cinnamate dioxygenase ferredoxin subunit</fullName>
    </submittedName>
</protein>
<dbReference type="Gene3D" id="2.102.10.10">
    <property type="entry name" value="Rieske [2Fe-2S] iron-sulphur domain"/>
    <property type="match status" value="1"/>
</dbReference>
<keyword evidence="2" id="KW-0479">Metal-binding</keyword>
<dbReference type="GO" id="GO:0046872">
    <property type="term" value="F:metal ion binding"/>
    <property type="evidence" value="ECO:0007669"/>
    <property type="project" value="UniProtKB-KW"/>
</dbReference>
<dbReference type="CDD" id="cd03528">
    <property type="entry name" value="Rieske_RO_ferredoxin"/>
    <property type="match status" value="1"/>
</dbReference>